<feature type="domain" description="Nephrocystin 3-like N-terminal" evidence="5">
    <location>
        <begin position="393"/>
        <end position="571"/>
    </location>
</feature>
<feature type="region of interest" description="Disordered" evidence="3">
    <location>
        <begin position="1"/>
        <end position="43"/>
    </location>
</feature>
<dbReference type="Pfam" id="PF12796">
    <property type="entry name" value="Ank_2"/>
    <property type="match status" value="5"/>
</dbReference>
<dbReference type="SUPFAM" id="SSF48403">
    <property type="entry name" value="Ankyrin repeat"/>
    <property type="match status" value="1"/>
</dbReference>
<feature type="repeat" description="ANK" evidence="2">
    <location>
        <begin position="1041"/>
        <end position="1073"/>
    </location>
</feature>
<feature type="repeat" description="ANK" evidence="2">
    <location>
        <begin position="1142"/>
        <end position="1174"/>
    </location>
</feature>
<keyword evidence="7" id="KW-1185">Reference proteome</keyword>
<dbReference type="EMBL" id="JAQGDS010000009">
    <property type="protein sequence ID" value="KAJ6257988.1"/>
    <property type="molecule type" value="Genomic_DNA"/>
</dbReference>
<gene>
    <name evidence="6" type="ORF">Dda_6900</name>
</gene>
<dbReference type="SUPFAM" id="SSF53167">
    <property type="entry name" value="Purine and uridine phosphorylases"/>
    <property type="match status" value="1"/>
</dbReference>
<feature type="repeat" description="ANK" evidence="2">
    <location>
        <begin position="1314"/>
        <end position="1340"/>
    </location>
</feature>
<dbReference type="PRINTS" id="PR01415">
    <property type="entry name" value="ANKYRIN"/>
</dbReference>
<feature type="repeat" description="ANK" evidence="2">
    <location>
        <begin position="1007"/>
        <end position="1031"/>
    </location>
</feature>
<evidence type="ECO:0000256" key="3">
    <source>
        <dbReference type="SAM" id="MobiDB-lite"/>
    </source>
</evidence>
<name>A0AAD6IST2_DREDA</name>
<comment type="caution">
    <text evidence="6">The sequence shown here is derived from an EMBL/GenBank/DDBJ whole genome shotgun (WGS) entry which is preliminary data.</text>
</comment>
<evidence type="ECO:0000259" key="4">
    <source>
        <dbReference type="Pfam" id="PF01048"/>
    </source>
</evidence>
<keyword evidence="1" id="KW-0677">Repeat</keyword>
<evidence type="ECO:0000313" key="7">
    <source>
        <dbReference type="Proteomes" id="UP001221413"/>
    </source>
</evidence>
<evidence type="ECO:0000259" key="5">
    <source>
        <dbReference type="Pfam" id="PF24883"/>
    </source>
</evidence>
<dbReference type="Gene3D" id="3.40.50.300">
    <property type="entry name" value="P-loop containing nucleotide triphosphate hydrolases"/>
    <property type="match status" value="1"/>
</dbReference>
<dbReference type="PANTHER" id="PTHR24133:SF40">
    <property type="entry name" value="ANKYRIN REPEAT DOMAIN 44"/>
    <property type="match status" value="1"/>
</dbReference>
<feature type="repeat" description="ANK" evidence="2">
    <location>
        <begin position="1210"/>
        <end position="1242"/>
    </location>
</feature>
<dbReference type="Pfam" id="PF24883">
    <property type="entry name" value="NPHP3_N"/>
    <property type="match status" value="1"/>
</dbReference>
<dbReference type="SUPFAM" id="SSF52540">
    <property type="entry name" value="P-loop containing nucleoside triphosphate hydrolases"/>
    <property type="match status" value="1"/>
</dbReference>
<sequence>MSKRNREDGDNQDLETIINGPTRRKLRSDDEGEDEPELSPTSTRIFSHNDYTVGWVCALSLEMAAATAMLDETHADLQKHPNDNNTYALGKVGQHNVVIACLPLGVSGTTSAATVASQMLSTFPLIGFWFLVGIGGGVPRGKADIRLGDIVVSQGVVQHDYGKTVTEGRFERKGTLNKPPQLLLTAVAKLQADHKKMNSRIPVFLSEMLNKHPRMKDKYTHRGQQHDLLFGAEYDHSGSGGTCEGCSKRELVARPPRAEDNPVVHYGLVASGNQVIKDGYTRDRLGRELGILCFEMEAAGLMDNFPCLVIRGISDYADSHKNDQWREYSAATAAAYAKELLFAIPATGVVKTPVIAATASGASTEQRQQLMDALNFDQIDARQTTIRRAHAKTCKWLLRNSEYLDWLNVDQISEHHGLLWIKGKPGTGKSTIMKFALKQAERTMKKDILIISFFFNARGEDLEKSTIGMYRSFLFQLLRKVSDHEIQDVFDSLGSIPALGSSDHHRWDVETLKDTFRHAVEKFRQRRLICFIDALDECEEDQVRDMVGFFENLGQLAVSAQIQLHVCFSSRHYPHITIKKGRQIILEGQEGHDHDIANYLDSELNAGHSKQVDQIKAEILEKASGIFLWVILVVQILNKEYDRGRIHALRKRLQEIPTKLNELFKDILTRDGQNTEDLLLCTQWILYAKRPLRLVELYFAILSGKAPEDIPEEDMRRFKWNPEDITKEDMGRFILSSSKGLAEVTKSTDQTVQFIHESVRDFLLKENGLSDLWSEFGGSLLNSHERLKQCCYNYMKISISQHPPLNAPPPIASTAEASDLRRSALKEFPFLEYAVRTVLYHADLAESSGFPQEAFIENFPLEDWITLDTLIEKYRIRHHTPNASLLYILTEQNLPHLIKIQLRRVSNIDIEGERYSFPIFAALAIGNENAVGALLMPDTDPQSRSDMTQALYSQYRRELNRLFENRHDIKPRKGQTFFSYTAEHGEWPMVKLLLATRKVDINARRKDGRTPLSLVAERGHEAVVKLLLENGGIDLNSKDIYGQTPLWYAAERGHEAVVKLLLEKGAELESRSKYGDQPPLWYAAERGHEAVVKLLLEKGAELESKDNGGQTPLWYAAERGHEAVVKLLLEKGAELESRSKCGGQTPLSYAAAKGHEAVVKLLLEKGAELESRSKYDGQTPLSYAAAKGHEAVVKLLLEKGAELESRSKYGGQTPLSYAAKRGHEAVVKLLLEKGAELESKDYGDQTPLWHAAQRGHEAVVRLLLEKGAELESKNYVSTKYGGGTPLSSAAANGHEAVVKLLLEKGAELESKDNGGRTPLWHAGKRGHEAVVRLLLEKGAENPNNLPRP</sequence>
<evidence type="ECO:0000313" key="6">
    <source>
        <dbReference type="EMBL" id="KAJ6257988.1"/>
    </source>
</evidence>
<feature type="repeat" description="ANK" evidence="2">
    <location>
        <begin position="1108"/>
        <end position="1140"/>
    </location>
</feature>
<dbReference type="InterPro" id="IPR052391">
    <property type="entry name" value="E3_Ligase-Neurotoxin"/>
</dbReference>
<feature type="repeat" description="ANK" evidence="2">
    <location>
        <begin position="1281"/>
        <end position="1313"/>
    </location>
</feature>
<evidence type="ECO:0000256" key="1">
    <source>
        <dbReference type="ARBA" id="ARBA00022737"/>
    </source>
</evidence>
<feature type="domain" description="Nucleoside phosphorylase" evidence="4">
    <location>
        <begin position="53"/>
        <end position="334"/>
    </location>
</feature>
<feature type="repeat" description="ANK" evidence="2">
    <location>
        <begin position="1243"/>
        <end position="1275"/>
    </location>
</feature>
<dbReference type="InterPro" id="IPR027417">
    <property type="entry name" value="P-loop_NTPase"/>
</dbReference>
<accession>A0AAD6IST2</accession>
<proteinExistence type="predicted"/>
<keyword evidence="2" id="KW-0040">ANK repeat</keyword>
<dbReference type="Proteomes" id="UP001221413">
    <property type="component" value="Unassembled WGS sequence"/>
</dbReference>
<evidence type="ECO:0000256" key="2">
    <source>
        <dbReference type="PROSITE-ProRule" id="PRU00023"/>
    </source>
</evidence>
<dbReference type="InterPro" id="IPR056884">
    <property type="entry name" value="NPHP3-like_N"/>
</dbReference>
<dbReference type="PANTHER" id="PTHR24133">
    <property type="entry name" value="ANKYRIN DOMAIN-CONTAINING"/>
    <property type="match status" value="1"/>
</dbReference>
<dbReference type="GO" id="GO:0003824">
    <property type="term" value="F:catalytic activity"/>
    <property type="evidence" value="ECO:0007669"/>
    <property type="project" value="InterPro"/>
</dbReference>
<dbReference type="InterPro" id="IPR035994">
    <property type="entry name" value="Nucleoside_phosphorylase_sf"/>
</dbReference>
<feature type="repeat" description="ANK" evidence="2">
    <location>
        <begin position="1176"/>
        <end position="1208"/>
    </location>
</feature>
<organism evidence="6 7">
    <name type="scientific">Drechslerella dactyloides</name>
    <name type="common">Nematode-trapping fungus</name>
    <name type="synonym">Arthrobotrys dactyloides</name>
    <dbReference type="NCBI Taxonomy" id="74499"/>
    <lineage>
        <taxon>Eukaryota</taxon>
        <taxon>Fungi</taxon>
        <taxon>Dikarya</taxon>
        <taxon>Ascomycota</taxon>
        <taxon>Pezizomycotina</taxon>
        <taxon>Orbiliomycetes</taxon>
        <taxon>Orbiliales</taxon>
        <taxon>Orbiliaceae</taxon>
        <taxon>Drechslerella</taxon>
    </lineage>
</organism>
<dbReference type="PROSITE" id="PS50088">
    <property type="entry name" value="ANK_REPEAT"/>
    <property type="match status" value="10"/>
</dbReference>
<evidence type="ECO:0008006" key="8">
    <source>
        <dbReference type="Google" id="ProtNLM"/>
    </source>
</evidence>
<dbReference type="PROSITE" id="PS50297">
    <property type="entry name" value="ANK_REP_REGION"/>
    <property type="match status" value="10"/>
</dbReference>
<feature type="repeat" description="ANK" evidence="2">
    <location>
        <begin position="1075"/>
        <end position="1107"/>
    </location>
</feature>
<dbReference type="GO" id="GO:0009116">
    <property type="term" value="P:nucleoside metabolic process"/>
    <property type="evidence" value="ECO:0007669"/>
    <property type="project" value="InterPro"/>
</dbReference>
<protein>
    <recommendedName>
        <fullName evidence="8">Nucleoside phosphorylase domain-containing protein</fullName>
    </recommendedName>
</protein>
<dbReference type="InterPro" id="IPR036770">
    <property type="entry name" value="Ankyrin_rpt-contain_sf"/>
</dbReference>
<reference evidence="6" key="1">
    <citation type="submission" date="2023-01" db="EMBL/GenBank/DDBJ databases">
        <title>The chitinases involved in constricting ring structure development in the nematode-trapping fungus Drechslerella dactyloides.</title>
        <authorList>
            <person name="Wang R."/>
            <person name="Zhang L."/>
            <person name="Tang P."/>
            <person name="Li S."/>
            <person name="Liang L."/>
        </authorList>
    </citation>
    <scope>NUCLEOTIDE SEQUENCE</scope>
    <source>
        <strain evidence="6">YMF1.00031</strain>
    </source>
</reference>
<dbReference type="SMART" id="SM00248">
    <property type="entry name" value="ANK"/>
    <property type="match status" value="11"/>
</dbReference>
<dbReference type="Gene3D" id="1.25.40.20">
    <property type="entry name" value="Ankyrin repeat-containing domain"/>
    <property type="match status" value="4"/>
</dbReference>
<dbReference type="InterPro" id="IPR002110">
    <property type="entry name" value="Ankyrin_rpt"/>
</dbReference>
<dbReference type="InterPro" id="IPR000845">
    <property type="entry name" value="Nucleoside_phosphorylase_d"/>
</dbReference>
<dbReference type="Gene3D" id="3.40.50.1580">
    <property type="entry name" value="Nucleoside phosphorylase domain"/>
    <property type="match status" value="1"/>
</dbReference>
<dbReference type="Pfam" id="PF01048">
    <property type="entry name" value="PNP_UDP_1"/>
    <property type="match status" value="1"/>
</dbReference>